<dbReference type="PROSITE" id="PS51352">
    <property type="entry name" value="THIOREDOXIN_2"/>
    <property type="match status" value="1"/>
</dbReference>
<dbReference type="OrthoDB" id="20229at2759"/>
<proteinExistence type="predicted"/>
<dbReference type="GO" id="GO:0005737">
    <property type="term" value="C:cytoplasm"/>
    <property type="evidence" value="ECO:0007669"/>
    <property type="project" value="TreeGrafter"/>
</dbReference>
<dbReference type="InterPro" id="IPR013766">
    <property type="entry name" value="Thioredoxin_domain"/>
</dbReference>
<comment type="caution">
    <text evidence="2">The sequence shown here is derived from an EMBL/GenBank/DDBJ whole genome shotgun (WGS) entry which is preliminary data.</text>
</comment>
<feature type="domain" description="Thioredoxin" evidence="1">
    <location>
        <begin position="35"/>
        <end position="188"/>
    </location>
</feature>
<evidence type="ECO:0000313" key="2">
    <source>
        <dbReference type="EMBL" id="CAG8771397.1"/>
    </source>
</evidence>
<evidence type="ECO:0000313" key="3">
    <source>
        <dbReference type="Proteomes" id="UP000789342"/>
    </source>
</evidence>
<accession>A0A9N9NWV9</accession>
<keyword evidence="3" id="KW-1185">Reference proteome</keyword>
<dbReference type="PANTHER" id="PTHR45663">
    <property type="entry name" value="GEO12009P1"/>
    <property type="match status" value="1"/>
</dbReference>
<dbReference type="Proteomes" id="UP000789342">
    <property type="component" value="Unassembled WGS sequence"/>
</dbReference>
<dbReference type="InterPro" id="IPR036249">
    <property type="entry name" value="Thioredoxin-like_sf"/>
</dbReference>
<sequence length="216" mass="25228">MLNMLMFYWYGKPMWAIAYAIGCGVLFAVLPQPDYKGNTKIVKLTLEDLRDIQRNSYQVSRITEIKDDDDLDEKVKGKGKAENDNYWVVFFYVTWSNVCRNFESTVAKASLKEVYDHRYTTPNIHFGKFDIDESPELAQEYDISSAPTSLDLPTLILLKNGKEHRRLPWKVKDGTEEDLDRIKSEKLRSAKVMWDRLGWDRSMESIISEFKLDALH</sequence>
<reference evidence="2" key="1">
    <citation type="submission" date="2021-06" db="EMBL/GenBank/DDBJ databases">
        <authorList>
            <person name="Kallberg Y."/>
            <person name="Tangrot J."/>
            <person name="Rosling A."/>
        </authorList>
    </citation>
    <scope>NUCLEOTIDE SEQUENCE</scope>
    <source>
        <strain evidence="2">CL551</strain>
    </source>
</reference>
<dbReference type="SUPFAM" id="SSF52833">
    <property type="entry name" value="Thioredoxin-like"/>
    <property type="match status" value="1"/>
</dbReference>
<dbReference type="Gene3D" id="3.40.30.10">
    <property type="entry name" value="Glutaredoxin"/>
    <property type="match status" value="1"/>
</dbReference>
<feature type="non-terminal residue" evidence="2">
    <location>
        <position position="216"/>
    </location>
</feature>
<name>A0A9N9NWV9_9GLOM</name>
<evidence type="ECO:0000259" key="1">
    <source>
        <dbReference type="PROSITE" id="PS51352"/>
    </source>
</evidence>
<protein>
    <submittedName>
        <fullName evidence="2">15547_t:CDS:1</fullName>
    </submittedName>
</protein>
<dbReference type="Pfam" id="PF00085">
    <property type="entry name" value="Thioredoxin"/>
    <property type="match status" value="1"/>
</dbReference>
<dbReference type="AlphaFoldDB" id="A0A9N9NWV9"/>
<dbReference type="PANTHER" id="PTHR45663:SF11">
    <property type="entry name" value="GEO12009P1"/>
    <property type="match status" value="1"/>
</dbReference>
<gene>
    <name evidence="2" type="ORF">AMORRO_LOCUS16608</name>
</gene>
<dbReference type="GO" id="GO:0015035">
    <property type="term" value="F:protein-disulfide reductase activity"/>
    <property type="evidence" value="ECO:0007669"/>
    <property type="project" value="TreeGrafter"/>
</dbReference>
<organism evidence="2 3">
    <name type="scientific">Acaulospora morrowiae</name>
    <dbReference type="NCBI Taxonomy" id="94023"/>
    <lineage>
        <taxon>Eukaryota</taxon>
        <taxon>Fungi</taxon>
        <taxon>Fungi incertae sedis</taxon>
        <taxon>Mucoromycota</taxon>
        <taxon>Glomeromycotina</taxon>
        <taxon>Glomeromycetes</taxon>
        <taxon>Diversisporales</taxon>
        <taxon>Acaulosporaceae</taxon>
        <taxon>Acaulospora</taxon>
    </lineage>
</organism>
<dbReference type="EMBL" id="CAJVPV010046772">
    <property type="protein sequence ID" value="CAG8771397.1"/>
    <property type="molecule type" value="Genomic_DNA"/>
</dbReference>